<comment type="pathway">
    <text evidence="4">Amino-acid degradation; L-phenylalanine degradation; acetoacetate and fumarate from L-phenylalanine: step 3/6.</text>
</comment>
<dbReference type="PROSITE" id="PS51819">
    <property type="entry name" value="VOC"/>
    <property type="match status" value="2"/>
</dbReference>
<evidence type="ECO:0000313" key="24">
    <source>
        <dbReference type="Proteomes" id="UP000887581"/>
    </source>
</evidence>
<evidence type="ECO:0000256" key="14">
    <source>
        <dbReference type="ARBA" id="ARBA00023002"/>
    </source>
</evidence>
<dbReference type="FunFam" id="3.10.180.10:FF:000022">
    <property type="entry name" value="4-hydroxyphenylpyruvate dioxygenase"/>
    <property type="match status" value="1"/>
</dbReference>
<feature type="binding site" evidence="22">
    <location>
        <position position="340"/>
    </location>
    <ligand>
        <name>Fe cation</name>
        <dbReference type="ChEBI" id="CHEBI:24875"/>
    </ligand>
</feature>
<evidence type="ECO:0000256" key="18">
    <source>
        <dbReference type="ARBA" id="ARBA00023232"/>
    </source>
</evidence>
<keyword evidence="11" id="KW-0256">Endoplasmic reticulum</keyword>
<evidence type="ECO:0000256" key="7">
    <source>
        <dbReference type="ARBA" id="ARBA00018452"/>
    </source>
</evidence>
<evidence type="ECO:0000256" key="21">
    <source>
        <dbReference type="PIRNR" id="PIRNR009283"/>
    </source>
</evidence>
<evidence type="ECO:0000256" key="8">
    <source>
        <dbReference type="ARBA" id="ARBA00022490"/>
    </source>
</evidence>
<dbReference type="GO" id="GO:0046872">
    <property type="term" value="F:metal ion binding"/>
    <property type="evidence" value="ECO:0007669"/>
    <property type="project" value="UniProtKB-KW"/>
</dbReference>
<evidence type="ECO:0000256" key="6">
    <source>
        <dbReference type="ARBA" id="ARBA00011738"/>
    </source>
</evidence>
<evidence type="ECO:0000256" key="17">
    <source>
        <dbReference type="ARBA" id="ARBA00023136"/>
    </source>
</evidence>
<dbReference type="CDD" id="cd07250">
    <property type="entry name" value="HPPD_C_like"/>
    <property type="match status" value="1"/>
</dbReference>
<evidence type="ECO:0000256" key="19">
    <source>
        <dbReference type="ARBA" id="ARBA00033727"/>
    </source>
</evidence>
<evidence type="ECO:0000256" key="12">
    <source>
        <dbReference type="ARBA" id="ARBA00022878"/>
    </source>
</evidence>
<dbReference type="GO" id="GO:0042803">
    <property type="term" value="F:protein homodimerization activity"/>
    <property type="evidence" value="ECO:0007669"/>
    <property type="project" value="UniProtKB-ARBA"/>
</dbReference>
<keyword evidence="17" id="KW-0472">Membrane</keyword>
<keyword evidence="9 22" id="KW-0479">Metal-binding</keyword>
<proteinExistence type="inferred from homology"/>
<dbReference type="PANTHER" id="PTHR11959:SF3">
    <property type="entry name" value="PROTEIN C31H2.4-RELATED"/>
    <property type="match status" value="1"/>
</dbReference>
<dbReference type="AlphaFoldDB" id="A0A915Q3I7"/>
<comment type="subcellular location">
    <subcellularLocation>
        <location evidence="3">Cytoplasm</location>
    </subcellularLocation>
    <subcellularLocation>
        <location evidence="2">Endoplasmic reticulum membrane</location>
        <topology evidence="2">Peripheral membrane protein</topology>
    </subcellularLocation>
    <subcellularLocation>
        <location evidence="1">Golgi apparatus membrane</location>
        <topology evidence="1">Peripheral membrane protein</topology>
    </subcellularLocation>
</comment>
<dbReference type="SUPFAM" id="SSF54593">
    <property type="entry name" value="Glyoxalase/Bleomycin resistance protein/Dihydroxybiphenyl dioxygenase"/>
    <property type="match status" value="1"/>
</dbReference>
<sequence length="376" mass="43096">MMPGQVGLLLSIHHIEFYVSNALQSSYWYCINFGFRSFAKKENAEWSSIAIRNGSVIFIFTTCKCYDEDFVKHLTAHGDSVRDVTFLTDDIDITVENVVKNDGILIRPVEVVADNDGFIKIAVIGLPECNVRHSLLDPKAYRGFFLPGYERSNCNNYLLSSLEEIPVTSVDHFVINYPTNFLQPCSRYYLQIFDFEEIWSADDSTFSSSYSAMKILLMGNKSKTVQIGLAEPLPKSPRIRSQIQEFLDYNGGPGVQHIAILVDDITKTAERMKRRGVKFISVPDEYYIDLEARLSTSSVKLPENFEKIKELRILMDFDDYGYLLQMFTQPVQDRPTLFFEIIQRNNYSGFGAGNIKALFRAVEKEQEKRGTLQYDL</sequence>
<comment type="catalytic activity">
    <reaction evidence="20">
        <text>3-(4-hydroxyphenyl)pyruvate + O2 = homogentisate + CO2</text>
        <dbReference type="Rhea" id="RHEA:16189"/>
        <dbReference type="ChEBI" id="CHEBI:15379"/>
        <dbReference type="ChEBI" id="CHEBI:16169"/>
        <dbReference type="ChEBI" id="CHEBI:16526"/>
        <dbReference type="ChEBI" id="CHEBI:36242"/>
        <dbReference type="EC" id="1.13.11.27"/>
    </reaction>
    <physiologicalReaction direction="left-to-right" evidence="20">
        <dbReference type="Rhea" id="RHEA:16190"/>
    </physiologicalReaction>
</comment>
<dbReference type="PIRSF" id="PIRSF009283">
    <property type="entry name" value="HPP_dOase"/>
    <property type="match status" value="1"/>
</dbReference>
<comment type="subunit">
    <text evidence="6">Homodimer.</text>
</comment>
<evidence type="ECO:0000256" key="16">
    <source>
        <dbReference type="ARBA" id="ARBA00023034"/>
    </source>
</evidence>
<keyword evidence="18" id="KW-0585">Phenylalanine catabolism</keyword>
<feature type="binding site" evidence="22">
    <location>
        <position position="257"/>
    </location>
    <ligand>
        <name>Fe cation</name>
        <dbReference type="ChEBI" id="CHEBI:24875"/>
    </ligand>
</feature>
<dbReference type="InterPro" id="IPR041735">
    <property type="entry name" value="4OHPhenylPyrv_dOase_C"/>
</dbReference>
<evidence type="ECO:0000259" key="23">
    <source>
        <dbReference type="PROSITE" id="PS51819"/>
    </source>
</evidence>
<protein>
    <recommendedName>
        <fullName evidence="7 21">4-hydroxyphenylpyruvate dioxygenase</fullName>
    </recommendedName>
</protein>
<evidence type="ECO:0000256" key="22">
    <source>
        <dbReference type="PIRSR" id="PIRSR009283-1"/>
    </source>
</evidence>
<dbReference type="PANTHER" id="PTHR11959">
    <property type="entry name" value="4-HYDROXYPHENYLPYRUVATE DIOXYGENASE"/>
    <property type="match status" value="1"/>
</dbReference>
<feature type="domain" description="VOC" evidence="23">
    <location>
        <begin position="11"/>
        <end position="138"/>
    </location>
</feature>
<accession>A0A915Q3I7</accession>
<dbReference type="InterPro" id="IPR005956">
    <property type="entry name" value="4OHPhenylPyrv_dOase"/>
</dbReference>
<keyword evidence="15 22" id="KW-0408">Iron</keyword>
<feature type="domain" description="VOC" evidence="23">
    <location>
        <begin position="169"/>
        <end position="329"/>
    </location>
</feature>
<evidence type="ECO:0000256" key="4">
    <source>
        <dbReference type="ARBA" id="ARBA00005162"/>
    </source>
</evidence>
<reference evidence="25" key="1">
    <citation type="submission" date="2022-11" db="UniProtKB">
        <authorList>
            <consortium name="WormBaseParasite"/>
        </authorList>
    </citation>
    <scope>IDENTIFICATION</scope>
</reference>
<keyword evidence="24" id="KW-1185">Reference proteome</keyword>
<keyword evidence="14" id="KW-0560">Oxidoreductase</keyword>
<dbReference type="InterPro" id="IPR029068">
    <property type="entry name" value="Glyas_Bleomycin-R_OHBP_Dase"/>
</dbReference>
<dbReference type="InterPro" id="IPR037523">
    <property type="entry name" value="VOC_core"/>
</dbReference>
<dbReference type="GO" id="GO:0000139">
    <property type="term" value="C:Golgi membrane"/>
    <property type="evidence" value="ECO:0007669"/>
    <property type="project" value="UniProtKB-SubCell"/>
</dbReference>
<keyword evidence="16" id="KW-0333">Golgi apparatus</keyword>
<dbReference type="GO" id="GO:0003868">
    <property type="term" value="F:4-hydroxyphenylpyruvate dioxygenase activity"/>
    <property type="evidence" value="ECO:0007669"/>
    <property type="project" value="UniProtKB-EC"/>
</dbReference>
<keyword evidence="13" id="KW-0223">Dioxygenase</keyword>
<evidence type="ECO:0000256" key="9">
    <source>
        <dbReference type="ARBA" id="ARBA00022723"/>
    </source>
</evidence>
<evidence type="ECO:0000256" key="11">
    <source>
        <dbReference type="ARBA" id="ARBA00022824"/>
    </source>
</evidence>
<dbReference type="Proteomes" id="UP000887581">
    <property type="component" value="Unplaced"/>
</dbReference>
<name>A0A915Q3I7_9BILA</name>
<evidence type="ECO:0000256" key="10">
    <source>
        <dbReference type="ARBA" id="ARBA00022737"/>
    </source>
</evidence>
<comment type="cofactor">
    <cofactor evidence="22">
        <name>Fe cation</name>
        <dbReference type="ChEBI" id="CHEBI:24875"/>
    </cofactor>
    <text evidence="22">Binds 1 Fe cation per subunit.</text>
</comment>
<dbReference type="Gene3D" id="3.10.180.10">
    <property type="entry name" value="2,3-Dihydroxybiphenyl 1,2-Dioxygenase, domain 1"/>
    <property type="match status" value="2"/>
</dbReference>
<dbReference type="GO" id="GO:0005789">
    <property type="term" value="C:endoplasmic reticulum membrane"/>
    <property type="evidence" value="ECO:0007669"/>
    <property type="project" value="UniProtKB-SubCell"/>
</dbReference>
<comment type="similarity">
    <text evidence="5 21">Belongs to the 4HPPD family.</text>
</comment>
<organism evidence="24 25">
    <name type="scientific">Setaria digitata</name>
    <dbReference type="NCBI Taxonomy" id="48799"/>
    <lineage>
        <taxon>Eukaryota</taxon>
        <taxon>Metazoa</taxon>
        <taxon>Ecdysozoa</taxon>
        <taxon>Nematoda</taxon>
        <taxon>Chromadorea</taxon>
        <taxon>Rhabditida</taxon>
        <taxon>Spirurina</taxon>
        <taxon>Spiruromorpha</taxon>
        <taxon>Filarioidea</taxon>
        <taxon>Setariidae</taxon>
        <taxon>Setaria</taxon>
    </lineage>
</organism>
<evidence type="ECO:0000256" key="15">
    <source>
        <dbReference type="ARBA" id="ARBA00023004"/>
    </source>
</evidence>
<evidence type="ECO:0000256" key="13">
    <source>
        <dbReference type="ARBA" id="ARBA00022964"/>
    </source>
</evidence>
<evidence type="ECO:0000256" key="3">
    <source>
        <dbReference type="ARBA" id="ARBA00004496"/>
    </source>
</evidence>
<evidence type="ECO:0000313" key="25">
    <source>
        <dbReference type="WBParaSite" id="sdigi.contig68.g3506.t1"/>
    </source>
</evidence>
<evidence type="ECO:0000256" key="5">
    <source>
        <dbReference type="ARBA" id="ARBA00005877"/>
    </source>
</evidence>
<evidence type="ECO:0000256" key="20">
    <source>
        <dbReference type="ARBA" id="ARBA00048047"/>
    </source>
</evidence>
<dbReference type="GO" id="GO:0006572">
    <property type="term" value="P:L-tyrosine catabolic process"/>
    <property type="evidence" value="ECO:0007669"/>
    <property type="project" value="UniProtKB-KW"/>
</dbReference>
<comment type="function">
    <text evidence="19">Catalyzes the conversion of 4-hydroxyphenylpyruvic acid to homogentisic acid, one of the steps in tyrosine catabolism.</text>
</comment>
<dbReference type="Pfam" id="PF13669">
    <property type="entry name" value="Glyoxalase_4"/>
    <property type="match status" value="1"/>
</dbReference>
<dbReference type="WBParaSite" id="sdigi.contig68.g3506.t1">
    <property type="protein sequence ID" value="sdigi.contig68.g3506.t1"/>
    <property type="gene ID" value="sdigi.contig68.g3506"/>
</dbReference>
<dbReference type="CDD" id="cd08342">
    <property type="entry name" value="HPPD_N_like"/>
    <property type="match status" value="1"/>
</dbReference>
<feature type="binding site" evidence="22">
    <location>
        <position position="172"/>
    </location>
    <ligand>
        <name>Fe cation</name>
        <dbReference type="ChEBI" id="CHEBI:24875"/>
    </ligand>
</feature>
<keyword evidence="10" id="KW-0677">Repeat</keyword>
<evidence type="ECO:0000256" key="1">
    <source>
        <dbReference type="ARBA" id="ARBA00004395"/>
    </source>
</evidence>
<keyword evidence="8" id="KW-0963">Cytoplasm</keyword>
<keyword evidence="12" id="KW-0828">Tyrosine catabolism</keyword>
<dbReference type="NCBIfam" id="TIGR01263">
    <property type="entry name" value="4HPPD"/>
    <property type="match status" value="1"/>
</dbReference>
<dbReference type="InterPro" id="IPR041736">
    <property type="entry name" value="4OHPhenylPyrv_dOase_N"/>
</dbReference>
<dbReference type="GO" id="GO:0006559">
    <property type="term" value="P:L-phenylalanine catabolic process"/>
    <property type="evidence" value="ECO:0007669"/>
    <property type="project" value="UniProtKB-KW"/>
</dbReference>
<evidence type="ECO:0000256" key="2">
    <source>
        <dbReference type="ARBA" id="ARBA00004406"/>
    </source>
</evidence>